<feature type="domain" description="Zinc knuckle CX2CX4HX4C" evidence="2">
    <location>
        <begin position="237"/>
        <end position="285"/>
    </location>
</feature>
<dbReference type="Pfam" id="PF14392">
    <property type="entry name" value="zf-CCHC_4"/>
    <property type="match status" value="1"/>
</dbReference>
<dbReference type="EMBL" id="VAHF01000011">
    <property type="protein sequence ID" value="TXG51384.1"/>
    <property type="molecule type" value="Genomic_DNA"/>
</dbReference>
<evidence type="ECO:0000259" key="2">
    <source>
        <dbReference type="Pfam" id="PF14392"/>
    </source>
</evidence>
<reference evidence="4" key="1">
    <citation type="journal article" date="2019" name="Gigascience">
        <title>De novo genome assembly of the endangered Acer yangbiense, a plant species with extremely small populations endemic to Yunnan Province, China.</title>
        <authorList>
            <person name="Yang J."/>
            <person name="Wariss H.M."/>
            <person name="Tao L."/>
            <person name="Zhang R."/>
            <person name="Yun Q."/>
            <person name="Hollingsworth P."/>
            <person name="Dao Z."/>
            <person name="Luo G."/>
            <person name="Guo H."/>
            <person name="Ma Y."/>
            <person name="Sun W."/>
        </authorList>
    </citation>
    <scope>NUCLEOTIDE SEQUENCE [LARGE SCALE GENOMIC DNA]</scope>
    <source>
        <strain evidence="4">cv. Malutang</strain>
    </source>
</reference>
<sequence>MKSSKAFHQMLSHPLNSLGYLAWPVVVKVKKRKKTEGKSLTRFILLSTFRIRRPNRPSSSEEEMEKDARLEALMGNEAISLSRLVASNMVTSHATPKDALNASSGKNSHTDLPYTSRGRPSVLAIGLARVNGGLPLLVSYWLRYPTAGPFLKTWVLAARCCSHILLKGSSVTLSLFPCETKARLVIEFRAQKVESQAQDLRNWRMAKWMAEQIGEVVEISSDSRECWGKFIRVKVRIDISKPLKRCLRLKLGNNEEITMVSLKYERLLEFCYACGRISHGIMECQDVEARKLALEGTPTKYGVWLKASKAEKLYSRNNSQGYGSSYDRARSTEGSREGEGVGSVSPRPGSLASQKVSSVNVVVAPVLEKVGTLIPVEEIGLIHSDVMCVDGSDIGPIVQPEDLGQQNKDKVMLSSPSITPVITSSTFQRLLEISKSLVKHPKSKSSSPLAIKKDGLSKKEKSPKKSKGPSNSLATKQREALTSQAGLAVQVCKRKMVFDPSEIESRGQKKIKNEHVTPETVISVKPEVQAC</sequence>
<protein>
    <recommendedName>
        <fullName evidence="2">Zinc knuckle CX2CX4HX4C domain-containing protein</fullName>
    </recommendedName>
</protein>
<evidence type="ECO:0000313" key="4">
    <source>
        <dbReference type="Proteomes" id="UP000323000"/>
    </source>
</evidence>
<proteinExistence type="predicted"/>
<accession>A0A5C7H2W9</accession>
<dbReference type="PANTHER" id="PTHR31286:SF167">
    <property type="entry name" value="OS09G0268800 PROTEIN"/>
    <property type="match status" value="1"/>
</dbReference>
<comment type="caution">
    <text evidence="3">The sequence shown here is derived from an EMBL/GenBank/DDBJ whole genome shotgun (WGS) entry which is preliminary data.</text>
</comment>
<evidence type="ECO:0000313" key="3">
    <source>
        <dbReference type="EMBL" id="TXG51384.1"/>
    </source>
</evidence>
<dbReference type="InterPro" id="IPR040256">
    <property type="entry name" value="At4g02000-like"/>
</dbReference>
<organism evidence="3 4">
    <name type="scientific">Acer yangbiense</name>
    <dbReference type="NCBI Taxonomy" id="1000413"/>
    <lineage>
        <taxon>Eukaryota</taxon>
        <taxon>Viridiplantae</taxon>
        <taxon>Streptophyta</taxon>
        <taxon>Embryophyta</taxon>
        <taxon>Tracheophyta</taxon>
        <taxon>Spermatophyta</taxon>
        <taxon>Magnoliopsida</taxon>
        <taxon>eudicotyledons</taxon>
        <taxon>Gunneridae</taxon>
        <taxon>Pentapetalae</taxon>
        <taxon>rosids</taxon>
        <taxon>malvids</taxon>
        <taxon>Sapindales</taxon>
        <taxon>Sapindaceae</taxon>
        <taxon>Hippocastanoideae</taxon>
        <taxon>Acereae</taxon>
        <taxon>Acer</taxon>
    </lineage>
</organism>
<keyword evidence="4" id="KW-1185">Reference proteome</keyword>
<feature type="region of interest" description="Disordered" evidence="1">
    <location>
        <begin position="321"/>
        <end position="351"/>
    </location>
</feature>
<gene>
    <name evidence="3" type="ORF">EZV62_023908</name>
</gene>
<dbReference type="AlphaFoldDB" id="A0A5C7H2W9"/>
<evidence type="ECO:0000256" key="1">
    <source>
        <dbReference type="SAM" id="MobiDB-lite"/>
    </source>
</evidence>
<dbReference type="Proteomes" id="UP000323000">
    <property type="component" value="Chromosome 11"/>
</dbReference>
<dbReference type="PANTHER" id="PTHR31286">
    <property type="entry name" value="GLYCINE-RICH CELL WALL STRUCTURAL PROTEIN 1.8-LIKE"/>
    <property type="match status" value="1"/>
</dbReference>
<dbReference type="InterPro" id="IPR025836">
    <property type="entry name" value="Zn_knuckle_CX2CX4HX4C"/>
</dbReference>
<feature type="compositionally biased region" description="Basic and acidic residues" evidence="1">
    <location>
        <begin position="451"/>
        <end position="460"/>
    </location>
</feature>
<name>A0A5C7H2W9_9ROSI</name>
<feature type="compositionally biased region" description="Basic and acidic residues" evidence="1">
    <location>
        <begin position="327"/>
        <end position="339"/>
    </location>
</feature>
<feature type="region of interest" description="Disordered" evidence="1">
    <location>
        <begin position="441"/>
        <end position="479"/>
    </location>
</feature>